<organism evidence="1 2">
    <name type="scientific">Trichonephila clavipes</name>
    <name type="common">Golden silk orbweaver</name>
    <name type="synonym">Nephila clavipes</name>
    <dbReference type="NCBI Taxonomy" id="2585209"/>
    <lineage>
        <taxon>Eukaryota</taxon>
        <taxon>Metazoa</taxon>
        <taxon>Ecdysozoa</taxon>
        <taxon>Arthropoda</taxon>
        <taxon>Chelicerata</taxon>
        <taxon>Arachnida</taxon>
        <taxon>Araneae</taxon>
        <taxon>Araneomorphae</taxon>
        <taxon>Entelegynae</taxon>
        <taxon>Araneoidea</taxon>
        <taxon>Nephilidae</taxon>
        <taxon>Trichonephila</taxon>
    </lineage>
</organism>
<evidence type="ECO:0000313" key="1">
    <source>
        <dbReference type="EMBL" id="GFY24225.1"/>
    </source>
</evidence>
<reference evidence="1" key="1">
    <citation type="submission" date="2020-08" db="EMBL/GenBank/DDBJ databases">
        <title>Multicomponent nature underlies the extraordinary mechanical properties of spider dragline silk.</title>
        <authorList>
            <person name="Kono N."/>
            <person name="Nakamura H."/>
            <person name="Mori M."/>
            <person name="Yoshida Y."/>
            <person name="Ohtoshi R."/>
            <person name="Malay A.D."/>
            <person name="Moran D.A.P."/>
            <person name="Tomita M."/>
            <person name="Numata K."/>
            <person name="Arakawa K."/>
        </authorList>
    </citation>
    <scope>NUCLEOTIDE SEQUENCE</scope>
</reference>
<gene>
    <name evidence="1" type="ORF">TNCV_1012761</name>
</gene>
<keyword evidence="2" id="KW-1185">Reference proteome</keyword>
<dbReference type="PANTHER" id="PTHR45913">
    <property type="entry name" value="EPM2A-INTERACTING PROTEIN 1"/>
    <property type="match status" value="1"/>
</dbReference>
<proteinExistence type="predicted"/>
<sequence>MMSSDLAVQLTKEENTKRRCLLRLKKFIEEKNIPIYKVVSRTTDVPSMTDTVNGFLAICMRDDDFPHFLSYCIIHQQALCCKILNMRHVMGICMKIVNSIRGRSLREKNVSRPSRRKRI</sequence>
<dbReference type="PANTHER" id="PTHR45913:SF21">
    <property type="entry name" value="DUF4371 DOMAIN-CONTAINING PROTEIN"/>
    <property type="match status" value="1"/>
</dbReference>
<dbReference type="AlphaFoldDB" id="A0A8X7B9G4"/>
<dbReference type="Proteomes" id="UP000887159">
    <property type="component" value="Unassembled WGS sequence"/>
</dbReference>
<comment type="caution">
    <text evidence="1">The sequence shown here is derived from an EMBL/GenBank/DDBJ whole genome shotgun (WGS) entry which is preliminary data.</text>
</comment>
<evidence type="ECO:0000313" key="2">
    <source>
        <dbReference type="Proteomes" id="UP000887159"/>
    </source>
</evidence>
<protein>
    <submittedName>
        <fullName evidence="1">Uncharacterized protein</fullName>
    </submittedName>
</protein>
<accession>A0A8X7B9G4</accession>
<name>A0A8X7B9G4_TRICX</name>
<dbReference type="EMBL" id="BMAU01021369">
    <property type="protein sequence ID" value="GFY24225.1"/>
    <property type="molecule type" value="Genomic_DNA"/>
</dbReference>